<name>A0A1Z4LLS3_9CYAN</name>
<dbReference type="PANTHER" id="PTHR10625">
    <property type="entry name" value="HISTONE DEACETYLASE HDAC1-RELATED"/>
    <property type="match status" value="1"/>
</dbReference>
<proteinExistence type="inferred from homology"/>
<reference evidence="3 4" key="1">
    <citation type="submission" date="2017-06" db="EMBL/GenBank/DDBJ databases">
        <title>Genome sequencing of cyanobaciteial culture collection at National Institute for Environmental Studies (NIES).</title>
        <authorList>
            <person name="Hirose Y."/>
            <person name="Shimura Y."/>
            <person name="Fujisawa T."/>
            <person name="Nakamura Y."/>
            <person name="Kawachi M."/>
        </authorList>
    </citation>
    <scope>NUCLEOTIDE SEQUENCE [LARGE SCALE GENOMIC DNA]</scope>
    <source>
        <strain evidence="3 4">NIES-267</strain>
    </source>
</reference>
<dbReference type="EMBL" id="AP018227">
    <property type="protein sequence ID" value="BAY82180.1"/>
    <property type="molecule type" value="Genomic_DNA"/>
</dbReference>
<dbReference type="InterPro" id="IPR000286">
    <property type="entry name" value="HDACs"/>
</dbReference>
<dbReference type="OrthoDB" id="9808367at2"/>
<dbReference type="InterPro" id="IPR023801">
    <property type="entry name" value="His_deacetylse_dom"/>
</dbReference>
<evidence type="ECO:0000256" key="1">
    <source>
        <dbReference type="ARBA" id="ARBA00005947"/>
    </source>
</evidence>
<comment type="similarity">
    <text evidence="1">Belongs to the histone deacetylase family.</text>
</comment>
<evidence type="ECO:0000259" key="2">
    <source>
        <dbReference type="Pfam" id="PF00850"/>
    </source>
</evidence>
<gene>
    <name evidence="3" type="ORF">NIES267_16590</name>
</gene>
<dbReference type="GO" id="GO:0040029">
    <property type="term" value="P:epigenetic regulation of gene expression"/>
    <property type="evidence" value="ECO:0007669"/>
    <property type="project" value="TreeGrafter"/>
</dbReference>
<protein>
    <submittedName>
        <fullName evidence="3">Histone deacetylase superfamily protein</fullName>
    </submittedName>
</protein>
<dbReference type="PANTHER" id="PTHR10625:SF10">
    <property type="entry name" value="HISTONE DEACETYLASE HDAC1"/>
    <property type="match status" value="1"/>
</dbReference>
<evidence type="ECO:0000313" key="4">
    <source>
        <dbReference type="Proteomes" id="UP000218418"/>
    </source>
</evidence>
<dbReference type="InterPro" id="IPR037138">
    <property type="entry name" value="His_deacetylse_dom_sf"/>
</dbReference>
<dbReference type="Pfam" id="PF00850">
    <property type="entry name" value="Hist_deacetyl"/>
    <property type="match status" value="1"/>
</dbReference>
<dbReference type="PRINTS" id="PR01270">
    <property type="entry name" value="HDASUPER"/>
</dbReference>
<dbReference type="Gene3D" id="3.40.800.20">
    <property type="entry name" value="Histone deacetylase domain"/>
    <property type="match status" value="1"/>
</dbReference>
<evidence type="ECO:0000313" key="3">
    <source>
        <dbReference type="EMBL" id="BAY82180.1"/>
    </source>
</evidence>
<dbReference type="InterPro" id="IPR023696">
    <property type="entry name" value="Ureohydrolase_dom_sf"/>
</dbReference>
<dbReference type="AlphaFoldDB" id="A0A1Z4LLS3"/>
<dbReference type="SUPFAM" id="SSF52768">
    <property type="entry name" value="Arginase/deacetylase"/>
    <property type="match status" value="1"/>
</dbReference>
<dbReference type="Proteomes" id="UP000218418">
    <property type="component" value="Chromosome"/>
</dbReference>
<feature type="domain" description="Histone deacetylase" evidence="2">
    <location>
        <begin position="23"/>
        <end position="305"/>
    </location>
</feature>
<dbReference type="CDD" id="cd09992">
    <property type="entry name" value="HDAC_classII"/>
    <property type="match status" value="1"/>
</dbReference>
<organism evidence="3 4">
    <name type="scientific">Calothrix parasitica NIES-267</name>
    <dbReference type="NCBI Taxonomy" id="1973488"/>
    <lineage>
        <taxon>Bacteria</taxon>
        <taxon>Bacillati</taxon>
        <taxon>Cyanobacteriota</taxon>
        <taxon>Cyanophyceae</taxon>
        <taxon>Nostocales</taxon>
        <taxon>Calotrichaceae</taxon>
        <taxon>Calothrix</taxon>
    </lineage>
</organism>
<dbReference type="GO" id="GO:0004407">
    <property type="term" value="F:histone deacetylase activity"/>
    <property type="evidence" value="ECO:0007669"/>
    <property type="project" value="TreeGrafter"/>
</dbReference>
<sequence length="316" mass="34845">MPNFTFPIIYSDEFLEHLTGREHPEKPERLSAVVSALKEAAFSQQIEWRSPTSIEENSPLAVIEEIHSPRYIRKVRDIANEGGGFLDTDTYVCPKSYDVALLAVNAWLDGVDIVLESGKPAFVLSRPPGHHAEIDYAMGFCLFSNAAISAFQALKKPEVNRVAILDWDVHHGNGTQAIVENNPDIAYCSLHQYPCYPGTGKASEHGINNNVLNLPIPPDSDISIYQPAFEKEVLPFLSNFQPDLLIVSAGYDANADDPLAMINLQPQDYGLFTEYCLKVTSKILFGLEGGYDLPALSQSVVATVESAISYQRTVIS</sequence>
<keyword evidence="4" id="KW-1185">Reference proteome</keyword>
<accession>A0A1Z4LLS3</accession>